<evidence type="ECO:0000256" key="3">
    <source>
        <dbReference type="ARBA" id="ARBA00022692"/>
    </source>
</evidence>
<dbReference type="PANTHER" id="PTHR30086:SF20">
    <property type="entry name" value="ARGININE EXPORTER PROTEIN ARGO-RELATED"/>
    <property type="match status" value="1"/>
</dbReference>
<comment type="subcellular location">
    <subcellularLocation>
        <location evidence="1">Cell membrane</location>
        <topology evidence="1">Multi-pass membrane protein</topology>
    </subcellularLocation>
</comment>
<keyword evidence="8" id="KW-1185">Reference proteome</keyword>
<feature type="transmembrane region" description="Helical" evidence="6">
    <location>
        <begin position="12"/>
        <end position="32"/>
    </location>
</feature>
<dbReference type="PANTHER" id="PTHR30086">
    <property type="entry name" value="ARGININE EXPORTER PROTEIN ARGO"/>
    <property type="match status" value="1"/>
</dbReference>
<dbReference type="KEGG" id="rama:IDM48_11060"/>
<feature type="transmembrane region" description="Helical" evidence="6">
    <location>
        <begin position="152"/>
        <end position="173"/>
    </location>
</feature>
<organism evidence="7 8">
    <name type="scientific">Rothia amarae</name>
    <dbReference type="NCBI Taxonomy" id="169480"/>
    <lineage>
        <taxon>Bacteria</taxon>
        <taxon>Bacillati</taxon>
        <taxon>Actinomycetota</taxon>
        <taxon>Actinomycetes</taxon>
        <taxon>Micrococcales</taxon>
        <taxon>Micrococcaceae</taxon>
        <taxon>Rothia</taxon>
    </lineage>
</organism>
<sequence>MNFSENFPTVLMGLGAGLSLIVAIGAQNAFILRQGIIGKHVTPIVLFCIFSDVLLIGAGIWSVGKLAEGFDWVLEALRWFGGAFLVWYGFSAAKRALNPSTLTVDPSEQGPQSVGKALAFTFAITYLNPHCYLDTFVLLGSLANTHGEAGRWWFYLGSITGSILWFTALGYGSRFLRPLFAKPDAWRILDGVIALLMFFLAFQVMFG</sequence>
<evidence type="ECO:0000256" key="1">
    <source>
        <dbReference type="ARBA" id="ARBA00004651"/>
    </source>
</evidence>
<dbReference type="EMBL" id="CP061538">
    <property type="protein sequence ID" value="QNV39868.1"/>
    <property type="molecule type" value="Genomic_DNA"/>
</dbReference>
<dbReference type="AlphaFoldDB" id="A0A7H2BJM2"/>
<feature type="transmembrane region" description="Helical" evidence="6">
    <location>
        <begin position="185"/>
        <end position="206"/>
    </location>
</feature>
<accession>A0A7H2BJM2</accession>
<feature type="transmembrane region" description="Helical" evidence="6">
    <location>
        <begin position="44"/>
        <end position="64"/>
    </location>
</feature>
<dbReference type="RefSeq" id="WP_190617477.1">
    <property type="nucleotide sequence ID" value="NZ_CP061538.1"/>
</dbReference>
<evidence type="ECO:0000256" key="6">
    <source>
        <dbReference type="SAM" id="Phobius"/>
    </source>
</evidence>
<gene>
    <name evidence="7" type="ORF">IDM48_11060</name>
</gene>
<keyword evidence="3 6" id="KW-0812">Transmembrane</keyword>
<dbReference type="GO" id="GO:0015171">
    <property type="term" value="F:amino acid transmembrane transporter activity"/>
    <property type="evidence" value="ECO:0007669"/>
    <property type="project" value="TreeGrafter"/>
</dbReference>
<evidence type="ECO:0000313" key="8">
    <source>
        <dbReference type="Proteomes" id="UP000516421"/>
    </source>
</evidence>
<evidence type="ECO:0000256" key="5">
    <source>
        <dbReference type="ARBA" id="ARBA00023136"/>
    </source>
</evidence>
<keyword evidence="4 6" id="KW-1133">Transmembrane helix</keyword>
<dbReference type="Pfam" id="PF01810">
    <property type="entry name" value="LysE"/>
    <property type="match status" value="1"/>
</dbReference>
<keyword evidence="5 6" id="KW-0472">Membrane</keyword>
<protein>
    <submittedName>
        <fullName evidence="7">Amino acid transporter</fullName>
    </submittedName>
</protein>
<keyword evidence="2" id="KW-1003">Cell membrane</keyword>
<dbReference type="GO" id="GO:0005886">
    <property type="term" value="C:plasma membrane"/>
    <property type="evidence" value="ECO:0007669"/>
    <property type="project" value="UniProtKB-SubCell"/>
</dbReference>
<evidence type="ECO:0000256" key="4">
    <source>
        <dbReference type="ARBA" id="ARBA00022989"/>
    </source>
</evidence>
<name>A0A7H2BJM2_9MICC</name>
<dbReference type="InterPro" id="IPR001123">
    <property type="entry name" value="LeuE-type"/>
</dbReference>
<proteinExistence type="predicted"/>
<reference evidence="7 8" key="1">
    <citation type="submission" date="2020-09" db="EMBL/GenBank/DDBJ databases">
        <title>Investigation of environmental microbe.</title>
        <authorList>
            <person name="Ou Y."/>
            <person name="Kang Q."/>
        </authorList>
    </citation>
    <scope>NUCLEOTIDE SEQUENCE [LARGE SCALE GENOMIC DNA]</scope>
    <source>
        <strain evidence="7 8">KJZ-9</strain>
    </source>
</reference>
<dbReference type="Proteomes" id="UP000516421">
    <property type="component" value="Chromosome"/>
</dbReference>
<evidence type="ECO:0000256" key="2">
    <source>
        <dbReference type="ARBA" id="ARBA00022475"/>
    </source>
</evidence>
<feature type="transmembrane region" description="Helical" evidence="6">
    <location>
        <begin position="76"/>
        <end position="97"/>
    </location>
</feature>
<evidence type="ECO:0000313" key="7">
    <source>
        <dbReference type="EMBL" id="QNV39868.1"/>
    </source>
</evidence>